<name>G7Y6Y6_CLOSI</name>
<proteinExistence type="predicted"/>
<dbReference type="AlphaFoldDB" id="G7Y6Y6"/>
<feature type="region of interest" description="Disordered" evidence="1">
    <location>
        <begin position="716"/>
        <end position="745"/>
    </location>
</feature>
<dbReference type="EMBL" id="DF142905">
    <property type="protein sequence ID" value="GAA48721.1"/>
    <property type="molecule type" value="Genomic_DNA"/>
</dbReference>
<evidence type="ECO:0000313" key="3">
    <source>
        <dbReference type="Proteomes" id="UP000008909"/>
    </source>
</evidence>
<gene>
    <name evidence="2" type="ORF">CLF_101953</name>
</gene>
<accession>G7Y6Y6</accession>
<reference evidence="2" key="1">
    <citation type="journal article" date="2011" name="Genome Biol.">
        <title>The draft genome of the carcinogenic human liver fluke Clonorchis sinensis.</title>
        <authorList>
            <person name="Wang X."/>
            <person name="Chen W."/>
            <person name="Huang Y."/>
            <person name="Sun J."/>
            <person name="Men J."/>
            <person name="Liu H."/>
            <person name="Luo F."/>
            <person name="Guo L."/>
            <person name="Lv X."/>
            <person name="Deng C."/>
            <person name="Zhou C."/>
            <person name="Fan Y."/>
            <person name="Li X."/>
            <person name="Huang L."/>
            <person name="Hu Y."/>
            <person name="Liang C."/>
            <person name="Hu X."/>
            <person name="Xu J."/>
            <person name="Yu X."/>
        </authorList>
    </citation>
    <scope>NUCLEOTIDE SEQUENCE [LARGE SCALE GENOMIC DNA]</scope>
    <source>
        <strain evidence="2">Henan</strain>
    </source>
</reference>
<evidence type="ECO:0000313" key="2">
    <source>
        <dbReference type="EMBL" id="GAA48721.1"/>
    </source>
</evidence>
<evidence type="ECO:0000256" key="1">
    <source>
        <dbReference type="SAM" id="MobiDB-lite"/>
    </source>
</evidence>
<reference key="2">
    <citation type="submission" date="2011-10" db="EMBL/GenBank/DDBJ databases">
        <title>The genome and transcriptome sequence of Clonorchis sinensis provide insights into the carcinogenic liver fluke.</title>
        <authorList>
            <person name="Wang X."/>
            <person name="Huang Y."/>
            <person name="Chen W."/>
            <person name="Liu H."/>
            <person name="Guo L."/>
            <person name="Chen Y."/>
            <person name="Luo F."/>
            <person name="Zhou W."/>
            <person name="Sun J."/>
            <person name="Mao Q."/>
            <person name="Liang P."/>
            <person name="Zhou C."/>
            <person name="Tian Y."/>
            <person name="Men J."/>
            <person name="Lv X."/>
            <person name="Huang L."/>
            <person name="Zhou J."/>
            <person name="Hu Y."/>
            <person name="Li R."/>
            <person name="Zhang F."/>
            <person name="Lei H."/>
            <person name="Li X."/>
            <person name="Hu X."/>
            <person name="Liang C."/>
            <person name="Xu J."/>
            <person name="Wu Z."/>
            <person name="Yu X."/>
        </authorList>
    </citation>
    <scope>NUCLEOTIDE SEQUENCE</scope>
    <source>
        <strain>Henan</strain>
    </source>
</reference>
<keyword evidence="3" id="KW-1185">Reference proteome</keyword>
<protein>
    <submittedName>
        <fullName evidence="2">Uncharacterized protein</fullName>
    </submittedName>
</protein>
<feature type="compositionally biased region" description="Basic and acidic residues" evidence="1">
    <location>
        <begin position="729"/>
        <end position="738"/>
    </location>
</feature>
<feature type="compositionally biased region" description="Polar residues" evidence="1">
    <location>
        <begin position="716"/>
        <end position="725"/>
    </location>
</feature>
<sequence>MDFRCVASHLNRLQRRISLPLAARHIQIIHQRVLTTVDRHNNSFFDVPKDRNGEEGILSKLRTVQDEMPQLIISNPATKDINIEIRSTDKDNHSVFYLQAVGDSHEREIKSECILDGFVCPLLEHFNTTGTLSHILLEFAAKRASHHTAHSAIDFRDAANRCSGSSGRRSPRVSVNLMFYLDPNWTVFDKYTHLQHIQLSGNITKNGRFSWYNISKGLSKRFQQLLVYQNARRRRVIAERCSRSRENLRGHGESRRSIERGWHPDTDTYVCNLAGGQLGKLDAGAQLVDLSTPLAPRGVVYQNARRRRVIAERCSRSRENLRGHGESRRSIERGWHPDTDTYVCNLAGGQLGKLDAGAQLVDLSTPLTPRGEKLGSGRSDAVHYQSVVSTSSPSWRAPPEENTGALPPYLKASNSQPQLLQRQACRQPQPNFLINRKARMSTVQQHERGVACAPTVVRRAIRCPCSGWNKLPSIESCVNVPPAQMDCQERSNLQHFNSSVVQRTQATKQTIINPNLNMSCILSCTTQPEFPKWFRIDSPVVPSHRRFALSLRLVDRLPIDWQTVTQKFSALRPCRVKSDSAGTRQRNIIKTHVVSGTSSSGDVSKAYKTHVHIVKSASQIYVELRNALGPCFFLKATSLPAMTDRSFVQIDCVHLATDVATLTDPACVAYSHERYATSSCEPAQSSFGCLPLTSRLNGSPVDDAKILTIRNKDNQTPVRSANVGSLSDYPRRGTRLPDDPTPNRTSLVISWTVS</sequence>
<dbReference type="Proteomes" id="UP000008909">
    <property type="component" value="Unassembled WGS sequence"/>
</dbReference>
<organism evidence="2 3">
    <name type="scientific">Clonorchis sinensis</name>
    <name type="common">Chinese liver fluke</name>
    <dbReference type="NCBI Taxonomy" id="79923"/>
    <lineage>
        <taxon>Eukaryota</taxon>
        <taxon>Metazoa</taxon>
        <taxon>Spiralia</taxon>
        <taxon>Lophotrochozoa</taxon>
        <taxon>Platyhelminthes</taxon>
        <taxon>Trematoda</taxon>
        <taxon>Digenea</taxon>
        <taxon>Opisthorchiida</taxon>
        <taxon>Opisthorchiata</taxon>
        <taxon>Opisthorchiidae</taxon>
        <taxon>Clonorchis</taxon>
    </lineage>
</organism>